<organism evidence="1">
    <name type="scientific">viral metagenome</name>
    <dbReference type="NCBI Taxonomy" id="1070528"/>
    <lineage>
        <taxon>unclassified sequences</taxon>
        <taxon>metagenomes</taxon>
        <taxon>organismal metagenomes</taxon>
    </lineage>
</organism>
<reference evidence="1" key="1">
    <citation type="journal article" date="2020" name="Nature">
        <title>Giant virus diversity and host interactions through global metagenomics.</title>
        <authorList>
            <person name="Schulz F."/>
            <person name="Roux S."/>
            <person name="Paez-Espino D."/>
            <person name="Jungbluth S."/>
            <person name="Walsh D.A."/>
            <person name="Denef V.J."/>
            <person name="McMahon K.D."/>
            <person name="Konstantinidis K.T."/>
            <person name="Eloe-Fadrosh E.A."/>
            <person name="Kyrpides N.C."/>
            <person name="Woyke T."/>
        </authorList>
    </citation>
    <scope>NUCLEOTIDE SEQUENCE</scope>
    <source>
        <strain evidence="1">GVMAG-M-3300017651-5</strain>
    </source>
</reference>
<protein>
    <submittedName>
        <fullName evidence="1">Uncharacterized protein</fullName>
    </submittedName>
</protein>
<evidence type="ECO:0000313" key="1">
    <source>
        <dbReference type="EMBL" id="QHS92930.1"/>
    </source>
</evidence>
<name>A0A6C0BLL4_9ZZZZ</name>
<sequence length="34" mass="3894">MYCGIIALVVVDRLQLMLYLGGYSFYYLTTTNVV</sequence>
<accession>A0A6C0BLL4</accession>
<dbReference type="AlphaFoldDB" id="A0A6C0BLL4"/>
<dbReference type="EMBL" id="MN739193">
    <property type="protein sequence ID" value="QHS92930.1"/>
    <property type="molecule type" value="Genomic_DNA"/>
</dbReference>
<proteinExistence type="predicted"/>